<dbReference type="RefSeq" id="WP_380740274.1">
    <property type="nucleotide sequence ID" value="NZ_JBHTJP010000035.1"/>
</dbReference>
<evidence type="ECO:0000259" key="2">
    <source>
        <dbReference type="Pfam" id="PF19081"/>
    </source>
</evidence>
<feature type="domain" description="Ig-like" evidence="2">
    <location>
        <begin position="842"/>
        <end position="916"/>
    </location>
</feature>
<keyword evidence="1" id="KW-0732">Signal</keyword>
<dbReference type="EMBL" id="JBHTJP010000035">
    <property type="protein sequence ID" value="MFD0977740.1"/>
    <property type="molecule type" value="Genomic_DNA"/>
</dbReference>
<dbReference type="InterPro" id="IPR044023">
    <property type="entry name" value="Ig_7"/>
</dbReference>
<gene>
    <name evidence="3" type="ORF">ACFQ1G_13155</name>
</gene>
<dbReference type="Pfam" id="PF19081">
    <property type="entry name" value="Ig_7"/>
    <property type="match status" value="1"/>
</dbReference>
<proteinExistence type="predicted"/>
<comment type="caution">
    <text evidence="3">The sequence shown here is derived from an EMBL/GenBank/DDBJ whole genome shotgun (WGS) entry which is preliminary data.</text>
</comment>
<name>A0ABW3IIW4_9FLAO</name>
<dbReference type="InterPro" id="IPR026341">
    <property type="entry name" value="T9SS_type_B"/>
</dbReference>
<evidence type="ECO:0000313" key="3">
    <source>
        <dbReference type="EMBL" id="MFD0977740.1"/>
    </source>
</evidence>
<evidence type="ECO:0000313" key="4">
    <source>
        <dbReference type="Proteomes" id="UP001597100"/>
    </source>
</evidence>
<organism evidence="3 4">
    <name type="scientific">Salinimicrobium gaetbulicola</name>
    <dbReference type="NCBI Taxonomy" id="999702"/>
    <lineage>
        <taxon>Bacteria</taxon>
        <taxon>Pseudomonadati</taxon>
        <taxon>Bacteroidota</taxon>
        <taxon>Flavobacteriia</taxon>
        <taxon>Flavobacteriales</taxon>
        <taxon>Flavobacteriaceae</taxon>
        <taxon>Salinimicrobium</taxon>
    </lineage>
</organism>
<dbReference type="NCBIfam" id="TIGR04131">
    <property type="entry name" value="Bac_Flav_CTERM"/>
    <property type="match status" value="1"/>
</dbReference>
<dbReference type="Pfam" id="PF13585">
    <property type="entry name" value="CHU_C"/>
    <property type="match status" value="1"/>
</dbReference>
<keyword evidence="4" id="KW-1185">Reference proteome</keyword>
<feature type="signal peptide" evidence="1">
    <location>
        <begin position="1"/>
        <end position="27"/>
    </location>
</feature>
<feature type="chain" id="PRO_5046047035" evidence="1">
    <location>
        <begin position="28"/>
        <end position="1014"/>
    </location>
</feature>
<protein>
    <submittedName>
        <fullName evidence="3">Gliding motility-associated C-terminal domain-containing protein</fullName>
    </submittedName>
</protein>
<evidence type="ECO:0000256" key="1">
    <source>
        <dbReference type="SAM" id="SignalP"/>
    </source>
</evidence>
<reference evidence="4" key="1">
    <citation type="journal article" date="2019" name="Int. J. Syst. Evol. Microbiol.">
        <title>The Global Catalogue of Microorganisms (GCM) 10K type strain sequencing project: providing services to taxonomists for standard genome sequencing and annotation.</title>
        <authorList>
            <consortium name="The Broad Institute Genomics Platform"/>
            <consortium name="The Broad Institute Genome Sequencing Center for Infectious Disease"/>
            <person name="Wu L."/>
            <person name="Ma J."/>
        </authorList>
    </citation>
    <scope>NUCLEOTIDE SEQUENCE [LARGE SCALE GENOMIC DNA]</scope>
    <source>
        <strain evidence="4">CCUG 60898</strain>
    </source>
</reference>
<accession>A0ABW3IIW4</accession>
<sequence>MRNFTPRKNGLPFFLFTLLLISGSALYGQTTCPTAVDQNLSDAGNQQYFCDSAIPEVQDLSAQGTDVVWYADQTSTTPLADTQLLATNTIYYAGTNTASCAGSRSEVTVTIYSQPEILGINDNKSQTTKQSLPSLTFCVADVNNPDIYLSNIRTSADESGTIQWYDGQNSSTVLPDNTELVNGATYWVDQANPYGSCRTNRQSVKIELISEPAPTGEATQTFCAANNPTLGDIVTNTDNRYFVSETSVTELSINTPLVDGKTYYLSAIGTECNSINRLAVTVTVSPLTVVDETQNFCETDNATVADLSPADGTWYADTTFTTPLDPTEALVHATEYFLALEDGSCTTARVIASISKAPNAGTATELTYCANDPAFDLYNEISGTPDAGGTFEPVLTANSFDPAVWGVGTHDFTYTVAGDDYCDDAVNTVSVTVTEAPDAGEPVSETYCSADFTTGDDLIAVFNSFIADRDQSGTFNPPLETLGADFGTNPVGTFSTQYTLTTGSCTDSADFTITVNQSPDSGTSATYQLIEGDNTVIDLFTALGGTPATGGVWTAEDGTVVSGNFDPAVDLAPSTFTYTVGANGCESSSTVFVAEACPIVANITPEFCETVDDGTGADFPRVSDLLPSHAVWYASADPTDNTPIDPTTELEDQAVYYAGNASSTCTARTAVTVTILDSPNAGVDTPVAVCANDAEFDLVSMIDPSILGEADTNGTINPPLASGTFMFDPAVDIAGDYTYTVPSTTTCADASVTITVAINAVPGAPATSDVEECASVGLTVADLPVTPDASNTVQWYTDAALTTPAAATDVLVSGNYYATQMSPEGCESDAATAVVIINDAPTPTMVSGGNIFCMVDQPTIGDIAMNDSNVTWYDAPTGGSVLSTSELLVNGTIYYASLTDTATGCESSQRLAVTAELEKCPLPIPEAFSPNGDGINDVFEVNFIGEQYPDFSIKIFNRWGQPVFKGNASNDTWNGVATEGAIGSKEVPVGVYFYVIEYNDGETKPTQGRLYLTR</sequence>
<dbReference type="Proteomes" id="UP001597100">
    <property type="component" value="Unassembled WGS sequence"/>
</dbReference>